<feature type="domain" description="ABC transporter" evidence="6">
    <location>
        <begin position="13"/>
        <end position="250"/>
    </location>
</feature>
<dbReference type="Proteomes" id="UP000284333">
    <property type="component" value="Unassembled WGS sequence"/>
</dbReference>
<evidence type="ECO:0000259" key="6">
    <source>
        <dbReference type="PROSITE" id="PS50893"/>
    </source>
</evidence>
<dbReference type="EMBL" id="RKLN01000001">
    <property type="protein sequence ID" value="RVW06446.1"/>
    <property type="molecule type" value="Genomic_DNA"/>
</dbReference>
<keyword evidence="4 7" id="KW-0067">ATP-binding</keyword>
<dbReference type="PROSITE" id="PS50893">
    <property type="entry name" value="ABC_TRANSPORTER_2"/>
    <property type="match status" value="1"/>
</dbReference>
<dbReference type="FunFam" id="3.40.50.300:FF:000425">
    <property type="entry name" value="Probable ABC transporter, ATP-binding subunit"/>
    <property type="match status" value="1"/>
</dbReference>
<dbReference type="PROSITE" id="PS00211">
    <property type="entry name" value="ABC_TRANSPORTER_1"/>
    <property type="match status" value="1"/>
</dbReference>
<evidence type="ECO:0000256" key="1">
    <source>
        <dbReference type="ARBA" id="ARBA00005417"/>
    </source>
</evidence>
<dbReference type="OrthoDB" id="9802264at2"/>
<keyword evidence="8" id="KW-1185">Reference proteome</keyword>
<dbReference type="SMART" id="SM00382">
    <property type="entry name" value="AAA"/>
    <property type="match status" value="1"/>
</dbReference>
<evidence type="ECO:0000256" key="5">
    <source>
        <dbReference type="ARBA" id="ARBA00066388"/>
    </source>
</evidence>
<accession>A0A438B659</accession>
<evidence type="ECO:0000256" key="4">
    <source>
        <dbReference type="ARBA" id="ARBA00022840"/>
    </source>
</evidence>
<dbReference type="InterPro" id="IPR017871">
    <property type="entry name" value="ABC_transporter-like_CS"/>
</dbReference>
<gene>
    <name evidence="7" type="ORF">EF834_03245</name>
</gene>
<comment type="similarity">
    <text evidence="1">Belongs to the ABC transporter superfamily.</text>
</comment>
<dbReference type="InterPro" id="IPR003439">
    <property type="entry name" value="ABC_transporter-like_ATP-bd"/>
</dbReference>
<evidence type="ECO:0000313" key="8">
    <source>
        <dbReference type="Proteomes" id="UP000284333"/>
    </source>
</evidence>
<dbReference type="PANTHER" id="PTHR43117:SF4">
    <property type="entry name" value="OSMOPROTECTANT IMPORT ATP-BINDING PROTEIN OSMV"/>
    <property type="match status" value="1"/>
</dbReference>
<name>A0A438B659_9NOCA</name>
<dbReference type="GO" id="GO:0015418">
    <property type="term" value="F:ABC-type quaternary ammonium compound transporting activity"/>
    <property type="evidence" value="ECO:0007669"/>
    <property type="project" value="UniProtKB-EC"/>
</dbReference>
<comment type="caution">
    <text evidence="7">The sequence shown here is derived from an EMBL/GenBank/DDBJ whole genome shotgun (WGS) entry which is preliminary data.</text>
</comment>
<reference evidence="7 8" key="1">
    <citation type="submission" date="2018-11" db="EMBL/GenBank/DDBJ databases">
        <title>Rhodococcus spongicola sp. nov. and Rhodococcus xishaensis sp. nov. from marine sponges.</title>
        <authorList>
            <person name="Li L."/>
            <person name="Lin H.W."/>
        </authorList>
    </citation>
    <scope>NUCLEOTIDE SEQUENCE [LARGE SCALE GENOMIC DNA]</scope>
    <source>
        <strain evidence="7 8">LHW50502</strain>
    </source>
</reference>
<dbReference type="Gene3D" id="3.40.50.300">
    <property type="entry name" value="P-loop containing nucleotide triphosphate hydrolases"/>
    <property type="match status" value="1"/>
</dbReference>
<evidence type="ECO:0000313" key="7">
    <source>
        <dbReference type="EMBL" id="RVW06446.1"/>
    </source>
</evidence>
<evidence type="ECO:0000256" key="3">
    <source>
        <dbReference type="ARBA" id="ARBA00022741"/>
    </source>
</evidence>
<dbReference type="GO" id="GO:0005524">
    <property type="term" value="F:ATP binding"/>
    <property type="evidence" value="ECO:0007669"/>
    <property type="project" value="UniProtKB-KW"/>
</dbReference>
<proteinExistence type="inferred from homology"/>
<sequence length="346" mass="37448">MSEHTFAGADTMIHLDQVTKQYPGQDRPAVSPLTMEIENGEFVVFVGPSGCGKTTTLRMINRLVEPTSGDIWINGQNVTHADVNELRRGIGYVIQQIGLLPHLTIADNIGLVPKLLGIPKTERRSRAADLLDLVGLDPKTYATRYPRQLSGGQQQRAGVARALAADPPIMLMDEPFGAVDPIAREKLQVEFLKLQEKIRKTIVFVTHDIDEALRLGDRIAIFDVGSRLAQFDTPLNVLTNPADDFVRDFVGAGASVRRLSLLTVGDVLAGTVDDDHSIPLHDAVQVTLKSTVHQALELVLSARADGVCVVPDLVVDGSSTEPAGSTKFIALQDLLMTASNTPGDPR</sequence>
<keyword evidence="2" id="KW-0813">Transport</keyword>
<dbReference type="Pfam" id="PF00005">
    <property type="entry name" value="ABC_tran"/>
    <property type="match status" value="1"/>
</dbReference>
<dbReference type="EC" id="7.6.2.9" evidence="5"/>
<dbReference type="AlphaFoldDB" id="A0A438B659"/>
<evidence type="ECO:0000256" key="2">
    <source>
        <dbReference type="ARBA" id="ARBA00022448"/>
    </source>
</evidence>
<keyword evidence="3" id="KW-0547">Nucleotide-binding</keyword>
<organism evidence="7 8">
    <name type="scientific">Rhodococcus spongiicola</name>
    <dbReference type="NCBI Taxonomy" id="2487352"/>
    <lineage>
        <taxon>Bacteria</taxon>
        <taxon>Bacillati</taxon>
        <taxon>Actinomycetota</taxon>
        <taxon>Actinomycetes</taxon>
        <taxon>Mycobacteriales</taxon>
        <taxon>Nocardiaceae</taxon>
        <taxon>Rhodococcus</taxon>
    </lineage>
</organism>
<dbReference type="PANTHER" id="PTHR43117">
    <property type="entry name" value="OSMOPROTECTANT IMPORT ATP-BINDING PROTEIN OSMV"/>
    <property type="match status" value="1"/>
</dbReference>
<dbReference type="InterPro" id="IPR003593">
    <property type="entry name" value="AAA+_ATPase"/>
</dbReference>
<dbReference type="RefSeq" id="WP_127945711.1">
    <property type="nucleotide sequence ID" value="NZ_RKLN01000001.1"/>
</dbReference>
<dbReference type="SUPFAM" id="SSF52540">
    <property type="entry name" value="P-loop containing nucleoside triphosphate hydrolases"/>
    <property type="match status" value="1"/>
</dbReference>
<dbReference type="GO" id="GO:0016887">
    <property type="term" value="F:ATP hydrolysis activity"/>
    <property type="evidence" value="ECO:0007669"/>
    <property type="project" value="InterPro"/>
</dbReference>
<protein>
    <recommendedName>
        <fullName evidence="5">ABC-type quaternary amine transporter</fullName>
        <ecNumber evidence="5">7.6.2.9</ecNumber>
    </recommendedName>
</protein>
<dbReference type="InterPro" id="IPR027417">
    <property type="entry name" value="P-loop_NTPase"/>
</dbReference>